<name>A0AAV0WSS6_9HEMI</name>
<dbReference type="Proteomes" id="UP001160148">
    <property type="component" value="Unassembled WGS sequence"/>
</dbReference>
<sequence>MSQLLHSTFFQNIPKSHSWLSTTSCAIVRTAKIKVGLRRYEQYEVRERKDGWPLAEKRNYSENDSRMKLWLSGYAGWPTPPSKYARCQSAVSQ</sequence>
<evidence type="ECO:0000313" key="2">
    <source>
        <dbReference type="Proteomes" id="UP001160148"/>
    </source>
</evidence>
<gene>
    <name evidence="1" type="ORF">MEUPH1_LOCUS14094</name>
</gene>
<comment type="caution">
    <text evidence="1">The sequence shown here is derived from an EMBL/GenBank/DDBJ whole genome shotgun (WGS) entry which is preliminary data.</text>
</comment>
<evidence type="ECO:0000313" key="1">
    <source>
        <dbReference type="EMBL" id="CAI6358592.1"/>
    </source>
</evidence>
<keyword evidence="2" id="KW-1185">Reference proteome</keyword>
<organism evidence="1 2">
    <name type="scientific">Macrosiphum euphorbiae</name>
    <name type="common">potato aphid</name>
    <dbReference type="NCBI Taxonomy" id="13131"/>
    <lineage>
        <taxon>Eukaryota</taxon>
        <taxon>Metazoa</taxon>
        <taxon>Ecdysozoa</taxon>
        <taxon>Arthropoda</taxon>
        <taxon>Hexapoda</taxon>
        <taxon>Insecta</taxon>
        <taxon>Pterygota</taxon>
        <taxon>Neoptera</taxon>
        <taxon>Paraneoptera</taxon>
        <taxon>Hemiptera</taxon>
        <taxon>Sternorrhyncha</taxon>
        <taxon>Aphidomorpha</taxon>
        <taxon>Aphidoidea</taxon>
        <taxon>Aphididae</taxon>
        <taxon>Macrosiphini</taxon>
        <taxon>Macrosiphum</taxon>
    </lineage>
</organism>
<protein>
    <submittedName>
        <fullName evidence="1">Uncharacterized protein</fullName>
    </submittedName>
</protein>
<dbReference type="AlphaFoldDB" id="A0AAV0WSS6"/>
<dbReference type="EMBL" id="CARXXK010000002">
    <property type="protein sequence ID" value="CAI6358592.1"/>
    <property type="molecule type" value="Genomic_DNA"/>
</dbReference>
<proteinExistence type="predicted"/>
<accession>A0AAV0WSS6</accession>
<reference evidence="1 2" key="1">
    <citation type="submission" date="2023-01" db="EMBL/GenBank/DDBJ databases">
        <authorList>
            <person name="Whitehead M."/>
        </authorList>
    </citation>
    <scope>NUCLEOTIDE SEQUENCE [LARGE SCALE GENOMIC DNA]</scope>
</reference>